<keyword evidence="3 7" id="KW-0479">Metal-binding</keyword>
<dbReference type="InterPro" id="IPR050364">
    <property type="entry name" value="Cytochrome_P450_fung"/>
</dbReference>
<dbReference type="PRINTS" id="PR00385">
    <property type="entry name" value="P450"/>
</dbReference>
<reference evidence="10 11" key="1">
    <citation type="submission" date="2023-08" db="EMBL/GenBank/DDBJ databases">
        <title>Black Yeasts Isolated from many extreme environments.</title>
        <authorList>
            <person name="Coleine C."/>
            <person name="Stajich J.E."/>
            <person name="Selbmann L."/>
        </authorList>
    </citation>
    <scope>NUCLEOTIDE SEQUENCE [LARGE SCALE GENOMIC DNA]</scope>
    <source>
        <strain evidence="10 11">CCFEE 5792</strain>
    </source>
</reference>
<dbReference type="GeneID" id="89969940"/>
<keyword evidence="6 8" id="KW-0503">Monooxygenase</keyword>
<organism evidence="10 11">
    <name type="scientific">Exophiala bonariae</name>
    <dbReference type="NCBI Taxonomy" id="1690606"/>
    <lineage>
        <taxon>Eukaryota</taxon>
        <taxon>Fungi</taxon>
        <taxon>Dikarya</taxon>
        <taxon>Ascomycota</taxon>
        <taxon>Pezizomycotina</taxon>
        <taxon>Eurotiomycetes</taxon>
        <taxon>Chaetothyriomycetidae</taxon>
        <taxon>Chaetothyriales</taxon>
        <taxon>Herpotrichiellaceae</taxon>
        <taxon>Exophiala</taxon>
    </lineage>
</organism>
<evidence type="ECO:0000256" key="7">
    <source>
        <dbReference type="PIRSR" id="PIRSR602401-1"/>
    </source>
</evidence>
<dbReference type="GO" id="GO:0004497">
    <property type="term" value="F:monooxygenase activity"/>
    <property type="evidence" value="ECO:0007669"/>
    <property type="project" value="UniProtKB-KW"/>
</dbReference>
<name>A0AAV9NBA2_9EURO</name>
<evidence type="ECO:0000256" key="1">
    <source>
        <dbReference type="ARBA" id="ARBA00001971"/>
    </source>
</evidence>
<keyword evidence="4 8" id="KW-0560">Oxidoreductase</keyword>
<comment type="similarity">
    <text evidence="2 8">Belongs to the cytochrome P450 family.</text>
</comment>
<protein>
    <recommendedName>
        <fullName evidence="12">Cytochrome P450</fullName>
    </recommendedName>
</protein>
<evidence type="ECO:0000256" key="9">
    <source>
        <dbReference type="SAM" id="SignalP"/>
    </source>
</evidence>
<evidence type="ECO:0000256" key="3">
    <source>
        <dbReference type="ARBA" id="ARBA00022723"/>
    </source>
</evidence>
<evidence type="ECO:0000256" key="6">
    <source>
        <dbReference type="ARBA" id="ARBA00023033"/>
    </source>
</evidence>
<evidence type="ECO:0000313" key="11">
    <source>
        <dbReference type="Proteomes" id="UP001358417"/>
    </source>
</evidence>
<dbReference type="PRINTS" id="PR00463">
    <property type="entry name" value="EP450I"/>
</dbReference>
<evidence type="ECO:0000256" key="5">
    <source>
        <dbReference type="ARBA" id="ARBA00023004"/>
    </source>
</evidence>
<accession>A0AAV9NBA2</accession>
<dbReference type="GO" id="GO:0016705">
    <property type="term" value="F:oxidoreductase activity, acting on paired donors, with incorporation or reduction of molecular oxygen"/>
    <property type="evidence" value="ECO:0007669"/>
    <property type="project" value="InterPro"/>
</dbReference>
<evidence type="ECO:0000256" key="4">
    <source>
        <dbReference type="ARBA" id="ARBA00023002"/>
    </source>
</evidence>
<evidence type="ECO:0000256" key="8">
    <source>
        <dbReference type="RuleBase" id="RU000461"/>
    </source>
</evidence>
<dbReference type="InterPro" id="IPR017972">
    <property type="entry name" value="Cyt_P450_CS"/>
</dbReference>
<comment type="caution">
    <text evidence="10">The sequence shown here is derived from an EMBL/GenBank/DDBJ whole genome shotgun (WGS) entry which is preliminary data.</text>
</comment>
<dbReference type="Proteomes" id="UP001358417">
    <property type="component" value="Unassembled WGS sequence"/>
</dbReference>
<comment type="cofactor">
    <cofactor evidence="1 7">
        <name>heme</name>
        <dbReference type="ChEBI" id="CHEBI:30413"/>
    </cofactor>
</comment>
<dbReference type="SUPFAM" id="SSF48264">
    <property type="entry name" value="Cytochrome P450"/>
    <property type="match status" value="1"/>
</dbReference>
<dbReference type="PANTHER" id="PTHR46300">
    <property type="entry name" value="P450, PUTATIVE (EUROFUNG)-RELATED-RELATED"/>
    <property type="match status" value="1"/>
</dbReference>
<dbReference type="InterPro" id="IPR001128">
    <property type="entry name" value="Cyt_P450"/>
</dbReference>
<evidence type="ECO:0000313" key="10">
    <source>
        <dbReference type="EMBL" id="KAK5053763.1"/>
    </source>
</evidence>
<dbReference type="PROSITE" id="PS00086">
    <property type="entry name" value="CYTOCHROME_P450"/>
    <property type="match status" value="1"/>
</dbReference>
<evidence type="ECO:0008006" key="12">
    <source>
        <dbReference type="Google" id="ProtNLM"/>
    </source>
</evidence>
<keyword evidence="7 8" id="KW-0349">Heme</keyword>
<dbReference type="GO" id="GO:0005506">
    <property type="term" value="F:iron ion binding"/>
    <property type="evidence" value="ECO:0007669"/>
    <property type="project" value="InterPro"/>
</dbReference>
<keyword evidence="9" id="KW-0732">Signal</keyword>
<feature type="binding site" description="axial binding residue" evidence="7">
    <location>
        <position position="466"/>
    </location>
    <ligand>
        <name>heme</name>
        <dbReference type="ChEBI" id="CHEBI:30413"/>
    </ligand>
    <ligandPart>
        <name>Fe</name>
        <dbReference type="ChEBI" id="CHEBI:18248"/>
    </ligandPart>
</feature>
<dbReference type="PANTHER" id="PTHR46300:SF2">
    <property type="entry name" value="CYTOCHROME P450 MONOOXYGENASE ALNH-RELATED"/>
    <property type="match status" value="1"/>
</dbReference>
<dbReference type="InterPro" id="IPR002401">
    <property type="entry name" value="Cyt_P450_E_grp-I"/>
</dbReference>
<dbReference type="Pfam" id="PF00067">
    <property type="entry name" value="p450"/>
    <property type="match status" value="2"/>
</dbReference>
<gene>
    <name evidence="10" type="ORF">LTR84_001724</name>
</gene>
<sequence length="544" mass="61544">MPSPILVVAALFLVAGLLVQRSFGKQQRVPKGARTPSGPPGKPIVGNLLDIPPVQSWLQFKAWADTYGPIFRLNIMGRNHVVVSTEKIANELLRERGNLYSSREQLPMAAKLMSRDLRPLLLPYGDLWRRGRKLMHVLTMPTAATSYQPLQVYESERLLFDLLRSPDEYEKLFERYAGAVIIRLAYAKTIETGDEPYLRDVLSVVHTVERVASPGAYLVDTFPSLMYLPSWLAPFKREAARLHDFELTLFRGLLDEVREKVNQGKAPKCFTTTFLDKQAEFGLSDNEGAYVIGTLFEAGAGTTAAAMLSFCLAMCHYPDWQDELHKEVDRVVGDERMPSFDDVPDLPLVRAVVKEVLRWRPVTAGGVPHELIKDDVYDGLFFPAGTNVHANQWSVSFALTLLKGFQLGHELTFRRAIHRDSELYPDPESFNPSRWLKPEFPTYREPLDKYPNIQNFSAFGFGRRICPGMNIAERSLNLLVARMAWATKISKRPGVDVPWYDYTSGFNVQPKKFAFDLKARTPSKAKIVEHTWLEGKARDPLAGS</sequence>
<feature type="signal peptide" evidence="9">
    <location>
        <begin position="1"/>
        <end position="24"/>
    </location>
</feature>
<proteinExistence type="inferred from homology"/>
<dbReference type="AlphaFoldDB" id="A0AAV9NBA2"/>
<dbReference type="InterPro" id="IPR036396">
    <property type="entry name" value="Cyt_P450_sf"/>
</dbReference>
<keyword evidence="5 7" id="KW-0408">Iron</keyword>
<dbReference type="CDD" id="cd11065">
    <property type="entry name" value="CYP64-like"/>
    <property type="match status" value="1"/>
</dbReference>
<evidence type="ECO:0000256" key="2">
    <source>
        <dbReference type="ARBA" id="ARBA00010617"/>
    </source>
</evidence>
<keyword evidence="11" id="KW-1185">Reference proteome</keyword>
<dbReference type="Gene3D" id="1.10.630.10">
    <property type="entry name" value="Cytochrome P450"/>
    <property type="match status" value="1"/>
</dbReference>
<dbReference type="GO" id="GO:0020037">
    <property type="term" value="F:heme binding"/>
    <property type="evidence" value="ECO:0007669"/>
    <property type="project" value="InterPro"/>
</dbReference>
<dbReference type="RefSeq" id="XP_064706888.1">
    <property type="nucleotide sequence ID" value="XM_064845343.1"/>
</dbReference>
<feature type="chain" id="PRO_5043530167" description="Cytochrome P450" evidence="9">
    <location>
        <begin position="25"/>
        <end position="544"/>
    </location>
</feature>
<dbReference type="EMBL" id="JAVRRD010000011">
    <property type="protein sequence ID" value="KAK5053763.1"/>
    <property type="molecule type" value="Genomic_DNA"/>
</dbReference>